<reference evidence="2 3" key="1">
    <citation type="submission" date="2023-12" db="EMBL/GenBank/DDBJ databases">
        <title>Description of an unclassified Opitutus bacterium of Verrucomicrobiota.</title>
        <authorList>
            <person name="Zhang D.-F."/>
        </authorList>
    </citation>
    <scope>NUCLEOTIDE SEQUENCE [LARGE SCALE GENOMIC DNA]</scope>
    <source>
        <strain evidence="2 3">WL0086</strain>
    </source>
</reference>
<dbReference type="RefSeq" id="WP_221029701.1">
    <property type="nucleotide sequence ID" value="NZ_CP139781.1"/>
</dbReference>
<protein>
    <recommendedName>
        <fullName evidence="4">Lipoprotein SmpA/OmlA domain-containing protein</fullName>
    </recommendedName>
</protein>
<dbReference type="EMBL" id="CP139781">
    <property type="protein sequence ID" value="WRQ89614.1"/>
    <property type="molecule type" value="Genomic_DNA"/>
</dbReference>
<name>A0ABZ1CDH6_9BACT</name>
<evidence type="ECO:0000313" key="3">
    <source>
        <dbReference type="Proteomes" id="UP000738431"/>
    </source>
</evidence>
<proteinExistence type="predicted"/>
<keyword evidence="3" id="KW-1185">Reference proteome</keyword>
<evidence type="ECO:0000256" key="1">
    <source>
        <dbReference type="SAM" id="SignalP"/>
    </source>
</evidence>
<gene>
    <name evidence="2" type="ORF">K1X11_009350</name>
</gene>
<feature type="signal peptide" evidence="1">
    <location>
        <begin position="1"/>
        <end position="21"/>
    </location>
</feature>
<dbReference type="Proteomes" id="UP000738431">
    <property type="component" value="Chromosome"/>
</dbReference>
<organism evidence="2 3">
    <name type="scientific">Actomonas aquatica</name>
    <dbReference type="NCBI Taxonomy" id="2866162"/>
    <lineage>
        <taxon>Bacteria</taxon>
        <taxon>Pseudomonadati</taxon>
        <taxon>Verrucomicrobiota</taxon>
        <taxon>Opitutia</taxon>
        <taxon>Opitutales</taxon>
        <taxon>Opitutaceae</taxon>
        <taxon>Actomonas</taxon>
    </lineage>
</organism>
<keyword evidence="1" id="KW-0732">Signal</keyword>
<evidence type="ECO:0000313" key="2">
    <source>
        <dbReference type="EMBL" id="WRQ89614.1"/>
    </source>
</evidence>
<accession>A0ABZ1CDH6</accession>
<feature type="chain" id="PRO_5046723966" description="Lipoprotein SmpA/OmlA domain-containing protein" evidence="1">
    <location>
        <begin position="22"/>
        <end position="147"/>
    </location>
</feature>
<evidence type="ECO:0008006" key="4">
    <source>
        <dbReference type="Google" id="ProtNLM"/>
    </source>
</evidence>
<dbReference type="PROSITE" id="PS51257">
    <property type="entry name" value="PROKAR_LIPOPROTEIN"/>
    <property type="match status" value="1"/>
</dbReference>
<sequence>MHRLIVLLPALLLGLVGCQTAETRARHHHELFTSLDAGTQARLLSGEAMVGDTPAMVEIAYGSPQIDKAITTASGRERRTWVYTKKHYTKEESQISHSSGRSGAVIEDVYRVLNVLEREITFLDGRVVHVRDPQREAQALAAIGPLD</sequence>